<sequence length="383" mass="44040">MKKLCILLFLPLLGLYTFAQNNAVIDKEKLYDFYQTQRYAEAAQYLKTIYGEDATDFKGVTQMGYCFLMAGNYAEAEKYYVKAYKQQPQNLPILFSLASINSRRGNNDKAKTYYKEIIKIDSNNFNVYKQLANLYPIPTDSLRLLYLQKANKLNPLEGDIAYDLAESYQRLKNNSLAYKTLDVAINADSGNLILQRAKLPVANALKKYDEVIKSGEKLLKDGADGNVLKDVAMAYYYTKRYQKTIDLLKLLESLGMQNESTLYYTTLSYRQLKDYKTAGIYAKKTIDEGISPNTSNYYDLLGLIYNENNQLNLATAAYKKGLQFKANPSIYYHLGILYDFKYKDKKNALIYYGQYLKNKPDAERDAEEIKYTKARIGQLNQGD</sequence>
<dbReference type="SUPFAM" id="SSF48452">
    <property type="entry name" value="TPR-like"/>
    <property type="match status" value="1"/>
</dbReference>
<evidence type="ECO:0000313" key="4">
    <source>
        <dbReference type="Proteomes" id="UP001144347"/>
    </source>
</evidence>
<feature type="signal peptide" evidence="2">
    <location>
        <begin position="1"/>
        <end position="19"/>
    </location>
</feature>
<gene>
    <name evidence="3" type="ORF">O0955_11570</name>
</gene>
<protein>
    <submittedName>
        <fullName evidence="3">Tetratricopeptide repeat protein</fullName>
    </submittedName>
</protein>
<keyword evidence="2" id="KW-0732">Signal</keyword>
<dbReference type="PANTHER" id="PTHR12558:SF13">
    <property type="entry name" value="CELL DIVISION CYCLE PROTEIN 27 HOMOLOG"/>
    <property type="match status" value="1"/>
</dbReference>
<dbReference type="PROSITE" id="PS50005">
    <property type="entry name" value="TPR"/>
    <property type="match status" value="1"/>
</dbReference>
<reference evidence="3" key="1">
    <citation type="submission" date="2022-12" db="EMBL/GenBank/DDBJ databases">
        <title>Genome sequence of HCMS5-2.</title>
        <authorList>
            <person name="Woo H."/>
        </authorList>
    </citation>
    <scope>NUCLEOTIDE SEQUENCE</scope>
    <source>
        <strain evidence="3">HCMS5-2</strain>
    </source>
</reference>
<evidence type="ECO:0000256" key="1">
    <source>
        <dbReference type="PROSITE-ProRule" id="PRU00339"/>
    </source>
</evidence>
<dbReference type="Proteomes" id="UP001144347">
    <property type="component" value="Unassembled WGS sequence"/>
</dbReference>
<dbReference type="RefSeq" id="WP_269427694.1">
    <property type="nucleotide sequence ID" value="NZ_JAPWGM010000003.1"/>
</dbReference>
<comment type="caution">
    <text evidence="3">The sequence shown here is derived from an EMBL/GenBank/DDBJ whole genome shotgun (WGS) entry which is preliminary data.</text>
</comment>
<feature type="repeat" description="TPR" evidence="1">
    <location>
        <begin position="57"/>
        <end position="90"/>
    </location>
</feature>
<dbReference type="SMART" id="SM00028">
    <property type="entry name" value="TPR"/>
    <property type="match status" value="4"/>
</dbReference>
<dbReference type="SUPFAM" id="SSF81901">
    <property type="entry name" value="HCP-like"/>
    <property type="match status" value="1"/>
</dbReference>
<accession>A0ABT4L9Q1</accession>
<evidence type="ECO:0000313" key="3">
    <source>
        <dbReference type="EMBL" id="MCZ4244639.1"/>
    </source>
</evidence>
<dbReference type="Pfam" id="PF13181">
    <property type="entry name" value="TPR_8"/>
    <property type="match status" value="1"/>
</dbReference>
<keyword evidence="4" id="KW-1185">Reference proteome</keyword>
<dbReference type="Gene3D" id="1.25.40.10">
    <property type="entry name" value="Tetratricopeptide repeat domain"/>
    <property type="match status" value="3"/>
</dbReference>
<dbReference type="PANTHER" id="PTHR12558">
    <property type="entry name" value="CELL DIVISION CYCLE 16,23,27"/>
    <property type="match status" value="1"/>
</dbReference>
<name>A0ABT4L9Q1_9SPHI</name>
<proteinExistence type="predicted"/>
<dbReference type="InterPro" id="IPR011990">
    <property type="entry name" value="TPR-like_helical_dom_sf"/>
</dbReference>
<keyword evidence="1" id="KW-0802">TPR repeat</keyword>
<evidence type="ECO:0000256" key="2">
    <source>
        <dbReference type="SAM" id="SignalP"/>
    </source>
</evidence>
<organism evidence="3 4">
    <name type="scientific">Pedobacter punctiformis</name>
    <dbReference type="NCBI Taxonomy" id="3004097"/>
    <lineage>
        <taxon>Bacteria</taxon>
        <taxon>Pseudomonadati</taxon>
        <taxon>Bacteroidota</taxon>
        <taxon>Sphingobacteriia</taxon>
        <taxon>Sphingobacteriales</taxon>
        <taxon>Sphingobacteriaceae</taxon>
        <taxon>Pedobacter</taxon>
    </lineage>
</organism>
<dbReference type="InterPro" id="IPR019734">
    <property type="entry name" value="TPR_rpt"/>
</dbReference>
<feature type="chain" id="PRO_5045209767" evidence="2">
    <location>
        <begin position="20"/>
        <end position="383"/>
    </location>
</feature>
<dbReference type="EMBL" id="JAPWGM010000003">
    <property type="protein sequence ID" value="MCZ4244639.1"/>
    <property type="molecule type" value="Genomic_DNA"/>
</dbReference>
<dbReference type="Pfam" id="PF14559">
    <property type="entry name" value="TPR_19"/>
    <property type="match status" value="1"/>
</dbReference>